<evidence type="ECO:0000313" key="2">
    <source>
        <dbReference type="EMBL" id="EEN66227.1"/>
    </source>
</evidence>
<dbReference type="AlphaFoldDB" id="C3Y0F4"/>
<sequence>MMLGLVCVLGLLSLAAGADYPAGIRFSVFHVVDIINANSRLPNLYVLEEVIRSAESPQTELTYQKFDIRLGLSDCRNDPLMPAVEAEEKCVVSDHGRNLMCSSEIVQHNAVTLEVEGSGNVIEDDQNVRREVNFVRCRADLSTLPITG</sequence>
<dbReference type="InParanoid" id="C3Y0F4"/>
<feature type="signal peptide" evidence="1">
    <location>
        <begin position="1"/>
        <end position="17"/>
    </location>
</feature>
<proteinExistence type="predicted"/>
<evidence type="ECO:0000256" key="1">
    <source>
        <dbReference type="SAM" id="SignalP"/>
    </source>
</evidence>
<protein>
    <submittedName>
        <fullName evidence="2">Uncharacterized protein</fullName>
    </submittedName>
</protein>
<accession>C3Y0F4</accession>
<reference evidence="2" key="1">
    <citation type="journal article" date="2008" name="Nature">
        <title>The amphioxus genome and the evolution of the chordate karyotype.</title>
        <authorList>
            <consortium name="US DOE Joint Genome Institute (JGI-PGF)"/>
            <person name="Putnam N.H."/>
            <person name="Butts T."/>
            <person name="Ferrier D.E.K."/>
            <person name="Furlong R.F."/>
            <person name="Hellsten U."/>
            <person name="Kawashima T."/>
            <person name="Robinson-Rechavi M."/>
            <person name="Shoguchi E."/>
            <person name="Terry A."/>
            <person name="Yu J.-K."/>
            <person name="Benito-Gutierrez E.L."/>
            <person name="Dubchak I."/>
            <person name="Garcia-Fernandez J."/>
            <person name="Gibson-Brown J.J."/>
            <person name="Grigoriev I.V."/>
            <person name="Horton A.C."/>
            <person name="de Jong P.J."/>
            <person name="Jurka J."/>
            <person name="Kapitonov V.V."/>
            <person name="Kohara Y."/>
            <person name="Kuroki Y."/>
            <person name="Lindquist E."/>
            <person name="Lucas S."/>
            <person name="Osoegawa K."/>
            <person name="Pennacchio L.A."/>
            <person name="Salamov A.A."/>
            <person name="Satou Y."/>
            <person name="Sauka-Spengler T."/>
            <person name="Schmutz J."/>
            <person name="Shin-I T."/>
            <person name="Toyoda A."/>
            <person name="Bronner-Fraser M."/>
            <person name="Fujiyama A."/>
            <person name="Holland L.Z."/>
            <person name="Holland P.W.H."/>
            <person name="Satoh N."/>
            <person name="Rokhsar D.S."/>
        </authorList>
    </citation>
    <scope>NUCLEOTIDE SEQUENCE [LARGE SCALE GENOMIC DNA]</scope>
    <source>
        <strain evidence="2">S238N-H82</strain>
        <tissue evidence="2">Testes</tissue>
    </source>
</reference>
<gene>
    <name evidence="2" type="ORF">BRAFLDRAFT_121502</name>
</gene>
<organism>
    <name type="scientific">Branchiostoma floridae</name>
    <name type="common">Florida lancelet</name>
    <name type="synonym">Amphioxus</name>
    <dbReference type="NCBI Taxonomy" id="7739"/>
    <lineage>
        <taxon>Eukaryota</taxon>
        <taxon>Metazoa</taxon>
        <taxon>Chordata</taxon>
        <taxon>Cephalochordata</taxon>
        <taxon>Leptocardii</taxon>
        <taxon>Amphioxiformes</taxon>
        <taxon>Branchiostomatidae</taxon>
        <taxon>Branchiostoma</taxon>
    </lineage>
</organism>
<name>C3Y0F4_BRAFL</name>
<keyword evidence="1" id="KW-0732">Signal</keyword>
<feature type="chain" id="PRO_5002934988" evidence="1">
    <location>
        <begin position="18"/>
        <end position="148"/>
    </location>
</feature>
<dbReference type="EMBL" id="GG666478">
    <property type="protein sequence ID" value="EEN66227.1"/>
    <property type="molecule type" value="Genomic_DNA"/>
</dbReference>